<organism evidence="2 3">
    <name type="scientific">Leptomonas seymouri</name>
    <dbReference type="NCBI Taxonomy" id="5684"/>
    <lineage>
        <taxon>Eukaryota</taxon>
        <taxon>Discoba</taxon>
        <taxon>Euglenozoa</taxon>
        <taxon>Kinetoplastea</taxon>
        <taxon>Metakinetoplastina</taxon>
        <taxon>Trypanosomatida</taxon>
        <taxon>Trypanosomatidae</taxon>
        <taxon>Leishmaniinae</taxon>
        <taxon>Leptomonas</taxon>
    </lineage>
</organism>
<gene>
    <name evidence="2" type="ORF">ABL78_5001</name>
</gene>
<protein>
    <submittedName>
        <fullName evidence="2">Uncharacterized protein</fullName>
    </submittedName>
</protein>
<keyword evidence="1" id="KW-0812">Transmembrane</keyword>
<sequence length="89" mass="10360">MLRLTRRALLQRSRTLLEKKFQSHSSGATPGIDNSMTGKLKAEMKKMLKIQLFLIPICVIVMVFMFPTPSEADEKRMREEYERNAGWKT</sequence>
<evidence type="ECO:0000313" key="3">
    <source>
        <dbReference type="Proteomes" id="UP000038009"/>
    </source>
</evidence>
<dbReference type="VEuPathDB" id="TriTrypDB:Lsey_0158_0020"/>
<keyword evidence="1" id="KW-0472">Membrane</keyword>
<name>A0A0N0P5F0_LEPSE</name>
<evidence type="ECO:0000313" key="2">
    <source>
        <dbReference type="EMBL" id="KPI85917.1"/>
    </source>
</evidence>
<dbReference type="EMBL" id="LJSK01000158">
    <property type="protein sequence ID" value="KPI85917.1"/>
    <property type="molecule type" value="Genomic_DNA"/>
</dbReference>
<dbReference type="Proteomes" id="UP000038009">
    <property type="component" value="Unassembled WGS sequence"/>
</dbReference>
<comment type="caution">
    <text evidence="2">The sequence shown here is derived from an EMBL/GenBank/DDBJ whole genome shotgun (WGS) entry which is preliminary data.</text>
</comment>
<keyword evidence="1" id="KW-1133">Transmembrane helix</keyword>
<dbReference type="OMA" id="YERNAGW"/>
<keyword evidence="3" id="KW-1185">Reference proteome</keyword>
<dbReference type="OrthoDB" id="271204at2759"/>
<accession>A0A0N0P5F0</accession>
<dbReference type="AlphaFoldDB" id="A0A0N0P5F0"/>
<proteinExistence type="predicted"/>
<evidence type="ECO:0000256" key="1">
    <source>
        <dbReference type="SAM" id="Phobius"/>
    </source>
</evidence>
<feature type="transmembrane region" description="Helical" evidence="1">
    <location>
        <begin position="48"/>
        <end position="67"/>
    </location>
</feature>
<reference evidence="2 3" key="1">
    <citation type="journal article" date="2015" name="PLoS Pathog.">
        <title>Leptomonas seymouri: Adaptations to the Dixenous Life Cycle Analyzed by Genome Sequencing, Transcriptome Profiling and Co-infection with Leishmania donovani.</title>
        <authorList>
            <person name="Kraeva N."/>
            <person name="Butenko A."/>
            <person name="Hlavacova J."/>
            <person name="Kostygov A."/>
            <person name="Myskova J."/>
            <person name="Grybchuk D."/>
            <person name="Lestinova T."/>
            <person name="Votypka J."/>
            <person name="Volf P."/>
            <person name="Opperdoes F."/>
            <person name="Flegontov P."/>
            <person name="Lukes J."/>
            <person name="Yurchenko V."/>
        </authorList>
    </citation>
    <scope>NUCLEOTIDE SEQUENCE [LARGE SCALE GENOMIC DNA]</scope>
    <source>
        <strain evidence="2 3">ATCC 30220</strain>
    </source>
</reference>